<feature type="transmembrane region" description="Helical" evidence="8">
    <location>
        <begin position="96"/>
        <end position="118"/>
    </location>
</feature>
<feature type="transmembrane region" description="Helical" evidence="8">
    <location>
        <begin position="240"/>
        <end position="265"/>
    </location>
</feature>
<dbReference type="PANTHER" id="PTHR30472">
    <property type="entry name" value="FERRIC ENTEROBACTIN TRANSPORT SYSTEM PERMEASE PROTEIN"/>
    <property type="match status" value="1"/>
</dbReference>
<dbReference type="EMBL" id="JACIDW010000028">
    <property type="protein sequence ID" value="MBB3967015.1"/>
    <property type="molecule type" value="Genomic_DNA"/>
</dbReference>
<keyword evidence="3" id="KW-0813">Transport</keyword>
<keyword evidence="5 8" id="KW-0812">Transmembrane</keyword>
<gene>
    <name evidence="9" type="ORF">GGQ67_004708</name>
</gene>
<feature type="transmembrane region" description="Helical" evidence="8">
    <location>
        <begin position="285"/>
        <end position="303"/>
    </location>
</feature>
<dbReference type="RefSeq" id="WP_183902460.1">
    <property type="nucleotide sequence ID" value="NZ_JACIDW010000028.1"/>
</dbReference>
<proteinExistence type="inferred from homology"/>
<feature type="transmembrane region" description="Helical" evidence="8">
    <location>
        <begin position="124"/>
        <end position="148"/>
    </location>
</feature>
<comment type="subcellular location">
    <subcellularLocation>
        <location evidence="1">Cell membrane</location>
        <topology evidence="1">Multi-pass membrane protein</topology>
    </subcellularLocation>
</comment>
<feature type="transmembrane region" description="Helical" evidence="8">
    <location>
        <begin position="67"/>
        <end position="84"/>
    </location>
</feature>
<dbReference type="PANTHER" id="PTHR30472:SF25">
    <property type="entry name" value="ABC TRANSPORTER PERMEASE PROTEIN MJ0876-RELATED"/>
    <property type="match status" value="1"/>
</dbReference>
<accession>A0A7W6GDF2</accession>
<comment type="similarity">
    <text evidence="2">Belongs to the binding-protein-dependent transport system permease family. FecCD subfamily.</text>
</comment>
<dbReference type="InterPro" id="IPR037294">
    <property type="entry name" value="ABC_BtuC-like"/>
</dbReference>
<evidence type="ECO:0000256" key="6">
    <source>
        <dbReference type="ARBA" id="ARBA00022989"/>
    </source>
</evidence>
<protein>
    <submittedName>
        <fullName evidence="9">Iron complex transport system permease protein</fullName>
    </submittedName>
</protein>
<evidence type="ECO:0000313" key="10">
    <source>
        <dbReference type="Proteomes" id="UP000582090"/>
    </source>
</evidence>
<evidence type="ECO:0000256" key="8">
    <source>
        <dbReference type="SAM" id="Phobius"/>
    </source>
</evidence>
<feature type="transmembrane region" description="Helical" evidence="8">
    <location>
        <begin position="315"/>
        <end position="333"/>
    </location>
</feature>
<sequence length="335" mass="34232">MATINADRRLVSIGAAILLAAGLFWWSLSAFSTFAISPADAWAGVFNSGQGAGTSARIVAHIRLPRALAAALIGGTLALCGLLMQGITRNRLASPTLLGVTGGASLGLAFVTTGLIVLPFGHDALIATILGGAFAWILVFLLGTAWSLDASKGRLILAGITVAALCGGLTRLLVLLAEERALGMLNWLAGSLSNIRFPEVQIMTVVFIAGLCLSSVVASRLNLVNLGNETAHALGVRLKLLRAIVFVAGCIMTGATVAVAGPIGFIGLMAPNIARLFVGADYRPLVPMTAAVGAILLLAADIAGRAVAFPAETPAGAVAALIGAPFFLFMARGQR</sequence>
<dbReference type="Gene3D" id="1.10.3470.10">
    <property type="entry name" value="ABC transporter involved in vitamin B12 uptake, BtuC"/>
    <property type="match status" value="1"/>
</dbReference>
<dbReference type="SUPFAM" id="SSF81345">
    <property type="entry name" value="ABC transporter involved in vitamin B12 uptake, BtuC"/>
    <property type="match status" value="1"/>
</dbReference>
<evidence type="ECO:0000256" key="1">
    <source>
        <dbReference type="ARBA" id="ARBA00004651"/>
    </source>
</evidence>
<dbReference type="AlphaFoldDB" id="A0A7W6GDF2"/>
<feature type="transmembrane region" description="Helical" evidence="8">
    <location>
        <begin position="200"/>
        <end position="219"/>
    </location>
</feature>
<evidence type="ECO:0000256" key="2">
    <source>
        <dbReference type="ARBA" id="ARBA00007935"/>
    </source>
</evidence>
<dbReference type="InterPro" id="IPR000522">
    <property type="entry name" value="ABC_transptr_permease_BtuC"/>
</dbReference>
<evidence type="ECO:0000256" key="3">
    <source>
        <dbReference type="ARBA" id="ARBA00022448"/>
    </source>
</evidence>
<evidence type="ECO:0000256" key="5">
    <source>
        <dbReference type="ARBA" id="ARBA00022692"/>
    </source>
</evidence>
<dbReference type="GO" id="GO:0022857">
    <property type="term" value="F:transmembrane transporter activity"/>
    <property type="evidence" value="ECO:0007669"/>
    <property type="project" value="InterPro"/>
</dbReference>
<evidence type="ECO:0000256" key="7">
    <source>
        <dbReference type="ARBA" id="ARBA00023136"/>
    </source>
</evidence>
<evidence type="ECO:0000256" key="4">
    <source>
        <dbReference type="ARBA" id="ARBA00022475"/>
    </source>
</evidence>
<dbReference type="GO" id="GO:0005886">
    <property type="term" value="C:plasma membrane"/>
    <property type="evidence" value="ECO:0007669"/>
    <property type="project" value="UniProtKB-SubCell"/>
</dbReference>
<name>A0A7W6GDF2_9HYPH</name>
<comment type="caution">
    <text evidence="9">The sequence shown here is derived from an EMBL/GenBank/DDBJ whole genome shotgun (WGS) entry which is preliminary data.</text>
</comment>
<keyword evidence="6 8" id="KW-1133">Transmembrane helix</keyword>
<keyword evidence="7 8" id="KW-0472">Membrane</keyword>
<organism evidence="9 10">
    <name type="scientific">Rhizobium metallidurans</name>
    <dbReference type="NCBI Taxonomy" id="1265931"/>
    <lineage>
        <taxon>Bacteria</taxon>
        <taxon>Pseudomonadati</taxon>
        <taxon>Pseudomonadota</taxon>
        <taxon>Alphaproteobacteria</taxon>
        <taxon>Hyphomicrobiales</taxon>
        <taxon>Rhizobiaceae</taxon>
        <taxon>Rhizobium/Agrobacterium group</taxon>
        <taxon>Rhizobium</taxon>
    </lineage>
</organism>
<keyword evidence="10" id="KW-1185">Reference proteome</keyword>
<dbReference type="Proteomes" id="UP000582090">
    <property type="component" value="Unassembled WGS sequence"/>
</dbReference>
<keyword evidence="4" id="KW-1003">Cell membrane</keyword>
<feature type="transmembrane region" description="Helical" evidence="8">
    <location>
        <begin position="155"/>
        <end position="177"/>
    </location>
</feature>
<evidence type="ECO:0000313" key="9">
    <source>
        <dbReference type="EMBL" id="MBB3967015.1"/>
    </source>
</evidence>
<reference evidence="9 10" key="1">
    <citation type="submission" date="2020-08" db="EMBL/GenBank/DDBJ databases">
        <title>Genomic Encyclopedia of Type Strains, Phase IV (KMG-IV): sequencing the most valuable type-strain genomes for metagenomic binning, comparative biology and taxonomic classification.</title>
        <authorList>
            <person name="Goeker M."/>
        </authorList>
    </citation>
    <scope>NUCLEOTIDE SEQUENCE [LARGE SCALE GENOMIC DNA]</scope>
    <source>
        <strain evidence="9 10">DSM 26575</strain>
    </source>
</reference>
<dbReference type="CDD" id="cd06550">
    <property type="entry name" value="TM_ABC_iron-siderophores_like"/>
    <property type="match status" value="1"/>
</dbReference>
<dbReference type="Pfam" id="PF01032">
    <property type="entry name" value="FecCD"/>
    <property type="match status" value="1"/>
</dbReference>